<organism evidence="1">
    <name type="scientific">marine metagenome</name>
    <dbReference type="NCBI Taxonomy" id="408172"/>
    <lineage>
        <taxon>unclassified sequences</taxon>
        <taxon>metagenomes</taxon>
        <taxon>ecological metagenomes</taxon>
    </lineage>
</organism>
<accession>A0A381XZJ2</accession>
<proteinExistence type="predicted"/>
<reference evidence="1" key="1">
    <citation type="submission" date="2018-05" db="EMBL/GenBank/DDBJ databases">
        <authorList>
            <person name="Lanie J.A."/>
            <person name="Ng W.-L."/>
            <person name="Kazmierczak K.M."/>
            <person name="Andrzejewski T.M."/>
            <person name="Davidsen T.M."/>
            <person name="Wayne K.J."/>
            <person name="Tettelin H."/>
            <person name="Glass J.I."/>
            <person name="Rusch D."/>
            <person name="Podicherti R."/>
            <person name="Tsui H.-C.T."/>
            <person name="Winkler M.E."/>
        </authorList>
    </citation>
    <scope>NUCLEOTIDE SEQUENCE</scope>
</reference>
<name>A0A381XZJ2_9ZZZZ</name>
<evidence type="ECO:0000313" key="1">
    <source>
        <dbReference type="EMBL" id="SVA69653.1"/>
    </source>
</evidence>
<gene>
    <name evidence="1" type="ORF">METZ01_LOCUS122507</name>
</gene>
<feature type="non-terminal residue" evidence="1">
    <location>
        <position position="62"/>
    </location>
</feature>
<dbReference type="AlphaFoldDB" id="A0A381XZJ2"/>
<dbReference type="EMBL" id="UINC01016792">
    <property type="protein sequence ID" value="SVA69653.1"/>
    <property type="molecule type" value="Genomic_DNA"/>
</dbReference>
<sequence>MSLQKYVRQVKPRNESYVPPVEKVQIALKEAKMPAADWEKVICVAYNMKGGMSEEEAVQAAE</sequence>
<protein>
    <submittedName>
        <fullName evidence="1">Uncharacterized protein</fullName>
    </submittedName>
</protein>